<evidence type="ECO:0000256" key="1">
    <source>
        <dbReference type="SAM" id="SignalP"/>
    </source>
</evidence>
<evidence type="ECO:0008006" key="3">
    <source>
        <dbReference type="Google" id="ProtNLM"/>
    </source>
</evidence>
<feature type="signal peptide" evidence="1">
    <location>
        <begin position="1"/>
        <end position="16"/>
    </location>
</feature>
<dbReference type="PANTHER" id="PTHR20997">
    <property type="entry name" value="EG:BACR42I17.2 PROTEIN-RELATED"/>
    <property type="match status" value="1"/>
</dbReference>
<dbReference type="PANTHER" id="PTHR20997:SF2">
    <property type="entry name" value="EG:BACR42I17.2 PROTEIN-RELATED"/>
    <property type="match status" value="1"/>
</dbReference>
<name>A0A0K8SEY2_LYGHE</name>
<dbReference type="Pfam" id="PF07165">
    <property type="entry name" value="DUF1397"/>
    <property type="match status" value="1"/>
</dbReference>
<feature type="chain" id="PRO_5005519301" description="27 kDa hemolymph protein" evidence="1">
    <location>
        <begin position="17"/>
        <end position="300"/>
    </location>
</feature>
<proteinExistence type="predicted"/>
<dbReference type="EMBL" id="GBRD01014167">
    <property type="protein sequence ID" value="JAG51659.1"/>
    <property type="molecule type" value="Transcribed_RNA"/>
</dbReference>
<sequence>MKYLLFAFMFIFIVAADQDADSALQSLQDKLPSNLLNELPSLNEGDDLLREKCLKNGNNETYDKVMEAKEEFSSCVKGLFDYEKMQKEIEKAKPTGDLDTVFRKYCRKSPELKGCVETFLNASEPCLDEEERAHKTVALNITDSMINFICFKEGDRIALFIAEGGPECLESKVDLIQTCLNQTLSGYVEGKDLTDQVPELLLDEKQCGDLTKIQTCVVNHLEKCKEPTPANIIGSMFEFVKKNTPCKKFNKTNDAATMSTTVLPRCTTFSLRRVQTLTAQVGSNCKTSNRPQTPPNFNLL</sequence>
<dbReference type="AlphaFoldDB" id="A0A0K8SEY2"/>
<accession>A0A0K8SEY2</accession>
<evidence type="ECO:0000313" key="2">
    <source>
        <dbReference type="EMBL" id="JAG51659.1"/>
    </source>
</evidence>
<reference evidence="2" key="1">
    <citation type="submission" date="2014-09" db="EMBL/GenBank/DDBJ databases">
        <authorList>
            <person name="Magalhaes I.L.F."/>
            <person name="Oliveira U."/>
            <person name="Santos F.R."/>
            <person name="Vidigal T.H.D.A."/>
            <person name="Brescovit A.D."/>
            <person name="Santos A.J."/>
        </authorList>
    </citation>
    <scope>NUCLEOTIDE SEQUENCE</scope>
</reference>
<keyword evidence="1" id="KW-0732">Signal</keyword>
<organism evidence="2">
    <name type="scientific">Lygus hesperus</name>
    <name type="common">Western plant bug</name>
    <dbReference type="NCBI Taxonomy" id="30085"/>
    <lineage>
        <taxon>Eukaryota</taxon>
        <taxon>Metazoa</taxon>
        <taxon>Ecdysozoa</taxon>
        <taxon>Arthropoda</taxon>
        <taxon>Hexapoda</taxon>
        <taxon>Insecta</taxon>
        <taxon>Pterygota</taxon>
        <taxon>Neoptera</taxon>
        <taxon>Paraneoptera</taxon>
        <taxon>Hemiptera</taxon>
        <taxon>Heteroptera</taxon>
        <taxon>Panheteroptera</taxon>
        <taxon>Cimicomorpha</taxon>
        <taxon>Miridae</taxon>
        <taxon>Mirini</taxon>
        <taxon>Lygus</taxon>
    </lineage>
</organism>
<protein>
    <recommendedName>
        <fullName evidence="3">27 kDa hemolymph protein</fullName>
    </recommendedName>
</protein>
<dbReference type="InterPro" id="IPR009832">
    <property type="entry name" value="DUF1397"/>
</dbReference>